<dbReference type="PROSITE" id="PS50106">
    <property type="entry name" value="PDZ"/>
    <property type="match status" value="1"/>
</dbReference>
<keyword evidence="9" id="KW-1185">Reference proteome</keyword>
<keyword evidence="2 5" id="KW-0645">Protease</keyword>
<protein>
    <submittedName>
        <fullName evidence="8">Peptidase S41</fullName>
    </submittedName>
</protein>
<dbReference type="InterPro" id="IPR041489">
    <property type="entry name" value="PDZ_6"/>
</dbReference>
<dbReference type="InterPro" id="IPR001478">
    <property type="entry name" value="PDZ"/>
</dbReference>
<evidence type="ECO:0000256" key="5">
    <source>
        <dbReference type="RuleBase" id="RU004404"/>
    </source>
</evidence>
<feature type="chain" id="PRO_5015704829" evidence="6">
    <location>
        <begin position="24"/>
        <end position="432"/>
    </location>
</feature>
<dbReference type="PANTHER" id="PTHR32060">
    <property type="entry name" value="TAIL-SPECIFIC PROTEASE"/>
    <property type="match status" value="1"/>
</dbReference>
<evidence type="ECO:0000259" key="7">
    <source>
        <dbReference type="PROSITE" id="PS50106"/>
    </source>
</evidence>
<dbReference type="Pfam" id="PF03572">
    <property type="entry name" value="Peptidase_S41"/>
    <property type="match status" value="1"/>
</dbReference>
<evidence type="ECO:0000256" key="3">
    <source>
        <dbReference type="ARBA" id="ARBA00022801"/>
    </source>
</evidence>
<dbReference type="Gene3D" id="3.90.226.10">
    <property type="entry name" value="2-enoyl-CoA Hydratase, Chain A, domain 1"/>
    <property type="match status" value="1"/>
</dbReference>
<reference evidence="8 9" key="2">
    <citation type="submission" date="2018-03" db="EMBL/GenBank/DDBJ databases">
        <title>The ancient ancestry and fast evolution of plastids.</title>
        <authorList>
            <person name="Moore K.R."/>
            <person name="Magnabosco C."/>
            <person name="Momper L."/>
            <person name="Gold D.A."/>
            <person name="Bosak T."/>
            <person name="Fournier G.P."/>
        </authorList>
    </citation>
    <scope>NUCLEOTIDE SEQUENCE [LARGE SCALE GENOMIC DNA]</scope>
    <source>
        <strain evidence="8 9">ULC18</strain>
    </source>
</reference>
<evidence type="ECO:0000256" key="1">
    <source>
        <dbReference type="ARBA" id="ARBA00009179"/>
    </source>
</evidence>
<dbReference type="AlphaFoldDB" id="A0A2T1EHD9"/>
<evidence type="ECO:0000256" key="6">
    <source>
        <dbReference type="SAM" id="SignalP"/>
    </source>
</evidence>
<keyword evidence="4 5" id="KW-0720">Serine protease</keyword>
<dbReference type="Pfam" id="PF17820">
    <property type="entry name" value="PDZ_6"/>
    <property type="match status" value="1"/>
</dbReference>
<dbReference type="SUPFAM" id="SSF50156">
    <property type="entry name" value="PDZ domain-like"/>
    <property type="match status" value="1"/>
</dbReference>
<feature type="domain" description="PDZ" evidence="7">
    <location>
        <begin position="104"/>
        <end position="174"/>
    </location>
</feature>
<dbReference type="GO" id="GO:0007165">
    <property type="term" value="P:signal transduction"/>
    <property type="evidence" value="ECO:0007669"/>
    <property type="project" value="TreeGrafter"/>
</dbReference>
<comment type="similarity">
    <text evidence="1 5">Belongs to the peptidase S41A family.</text>
</comment>
<dbReference type="CDD" id="cd06782">
    <property type="entry name" value="cpPDZ_CPP-like"/>
    <property type="match status" value="1"/>
</dbReference>
<evidence type="ECO:0000313" key="8">
    <source>
        <dbReference type="EMBL" id="PSB32182.1"/>
    </source>
</evidence>
<dbReference type="InterPro" id="IPR005151">
    <property type="entry name" value="Tail-specific_protease"/>
</dbReference>
<dbReference type="PANTHER" id="PTHR32060:SF30">
    <property type="entry name" value="CARBOXY-TERMINAL PROCESSING PROTEASE CTPA"/>
    <property type="match status" value="1"/>
</dbReference>
<dbReference type="SMART" id="SM00228">
    <property type="entry name" value="PDZ"/>
    <property type="match status" value="1"/>
</dbReference>
<dbReference type="OrthoDB" id="9812068at2"/>
<dbReference type="GO" id="GO:0006508">
    <property type="term" value="P:proteolysis"/>
    <property type="evidence" value="ECO:0007669"/>
    <property type="project" value="UniProtKB-KW"/>
</dbReference>
<dbReference type="FunFam" id="2.30.42.10:FF:000063">
    <property type="entry name" value="Peptidase, S41 family"/>
    <property type="match status" value="1"/>
</dbReference>
<dbReference type="Gene3D" id="2.30.42.10">
    <property type="match status" value="1"/>
</dbReference>
<evidence type="ECO:0000313" key="9">
    <source>
        <dbReference type="Proteomes" id="UP000239576"/>
    </source>
</evidence>
<dbReference type="SUPFAM" id="SSF52096">
    <property type="entry name" value="ClpP/crotonase"/>
    <property type="match status" value="1"/>
</dbReference>
<name>A0A2T1EHD9_9CYAN</name>
<dbReference type="GO" id="GO:0030288">
    <property type="term" value="C:outer membrane-bounded periplasmic space"/>
    <property type="evidence" value="ECO:0007669"/>
    <property type="project" value="TreeGrafter"/>
</dbReference>
<feature type="signal peptide" evidence="6">
    <location>
        <begin position="1"/>
        <end position="23"/>
    </location>
</feature>
<dbReference type="InterPro" id="IPR036034">
    <property type="entry name" value="PDZ_sf"/>
</dbReference>
<proteinExistence type="inferred from homology"/>
<reference evidence="9" key="1">
    <citation type="submission" date="2018-02" db="EMBL/GenBank/DDBJ databases">
        <authorList>
            <person name="Moore K."/>
            <person name="Momper L."/>
        </authorList>
    </citation>
    <scope>NUCLEOTIDE SEQUENCE [LARGE SCALE GENOMIC DNA]</scope>
    <source>
        <strain evidence="9">ULC18</strain>
    </source>
</reference>
<keyword evidence="3 5" id="KW-0378">Hydrolase</keyword>
<sequence length="432" mass="46659">MTTQKFFARTVAMVATTVLVTGAASISKSWAEPQPGPKQLVDQVWQILDRNYVDGSFNQQDWKAVRQDYVGRSYSSKKQAYVAIQQMVAKLGDRYTEFFEPQAYNALNTEISGNLSGVGLELAANGKTKALTVVAPIEKSPAASAGILPADVITKINGRSTQGMNINDAVKQIKGVAGTQVVLTILRGKQNLTFKLTRANITINPVSSRTEMTEFGKIGYIRLPEFTQTAPAEMNRAILALEKQQVKGYVLDLRSDPGGLLDASLKIASMWMEQTPIVSLVNRQAVKERYETDGRSLTNKPLVVLVDGGSASASEILAGALQDNGRATLVGTRTFGKGLVQAVQPLGDGSAIKLTIAKYYTPKGRDINHIGITPDIVVGLTDDQKKNLVQKRQVATAADPQYAKALSSLGQLLRAKAATPRQPGKTLETLVR</sequence>
<dbReference type="Gene3D" id="3.30.750.44">
    <property type="match status" value="1"/>
</dbReference>
<dbReference type="GO" id="GO:0004175">
    <property type="term" value="F:endopeptidase activity"/>
    <property type="evidence" value="ECO:0007669"/>
    <property type="project" value="TreeGrafter"/>
</dbReference>
<keyword evidence="6" id="KW-0732">Signal</keyword>
<dbReference type="GO" id="GO:0008236">
    <property type="term" value="F:serine-type peptidase activity"/>
    <property type="evidence" value="ECO:0007669"/>
    <property type="project" value="UniProtKB-KW"/>
</dbReference>
<dbReference type="InterPro" id="IPR004447">
    <property type="entry name" value="Peptidase_S41A"/>
</dbReference>
<dbReference type="InterPro" id="IPR029045">
    <property type="entry name" value="ClpP/crotonase-like_dom_sf"/>
</dbReference>
<gene>
    <name evidence="8" type="ORF">C7B82_05955</name>
</gene>
<dbReference type="Proteomes" id="UP000239576">
    <property type="component" value="Unassembled WGS sequence"/>
</dbReference>
<evidence type="ECO:0000256" key="4">
    <source>
        <dbReference type="ARBA" id="ARBA00022825"/>
    </source>
</evidence>
<comment type="caution">
    <text evidence="8">The sequence shown here is derived from an EMBL/GenBank/DDBJ whole genome shotgun (WGS) entry which is preliminary data.</text>
</comment>
<evidence type="ECO:0000256" key="2">
    <source>
        <dbReference type="ARBA" id="ARBA00022670"/>
    </source>
</evidence>
<dbReference type="NCBIfam" id="TIGR00225">
    <property type="entry name" value="prc"/>
    <property type="match status" value="1"/>
</dbReference>
<accession>A0A2T1EHD9</accession>
<dbReference type="SMART" id="SM00245">
    <property type="entry name" value="TSPc"/>
    <property type="match status" value="1"/>
</dbReference>
<dbReference type="EMBL" id="PVWK01000029">
    <property type="protein sequence ID" value="PSB32182.1"/>
    <property type="molecule type" value="Genomic_DNA"/>
</dbReference>
<dbReference type="CDD" id="cd07560">
    <property type="entry name" value="Peptidase_S41_CPP"/>
    <property type="match status" value="1"/>
</dbReference>
<organism evidence="8 9">
    <name type="scientific">Stenomitos frigidus ULC18</name>
    <dbReference type="NCBI Taxonomy" id="2107698"/>
    <lineage>
        <taxon>Bacteria</taxon>
        <taxon>Bacillati</taxon>
        <taxon>Cyanobacteriota</taxon>
        <taxon>Cyanophyceae</taxon>
        <taxon>Leptolyngbyales</taxon>
        <taxon>Leptolyngbyaceae</taxon>
        <taxon>Stenomitos</taxon>
    </lineage>
</organism>
<dbReference type="RefSeq" id="WP_106255394.1">
    <property type="nucleotide sequence ID" value="NZ_CAWNSW010000017.1"/>
</dbReference>